<dbReference type="Gene3D" id="3.90.76.10">
    <property type="entry name" value="Dipeptide-binding Protein, Domain 1"/>
    <property type="match status" value="1"/>
</dbReference>
<keyword evidence="6" id="KW-1185">Reference proteome</keyword>
<evidence type="ECO:0000256" key="1">
    <source>
        <dbReference type="ARBA" id="ARBA00005695"/>
    </source>
</evidence>
<dbReference type="OrthoDB" id="5469165at2"/>
<evidence type="ECO:0000313" key="6">
    <source>
        <dbReference type="Proteomes" id="UP000269883"/>
    </source>
</evidence>
<name>A0A2Z6AVY5_9BACT</name>
<dbReference type="Gene3D" id="3.40.190.10">
    <property type="entry name" value="Periplasmic binding protein-like II"/>
    <property type="match status" value="2"/>
</dbReference>
<comment type="similarity">
    <text evidence="1">Belongs to the bacterial solute-binding protein 5 family.</text>
</comment>
<dbReference type="CDD" id="cd00995">
    <property type="entry name" value="PBP2_NikA_DppA_OppA_like"/>
    <property type="match status" value="1"/>
</dbReference>
<dbReference type="PANTHER" id="PTHR30290:SF9">
    <property type="entry name" value="OLIGOPEPTIDE-BINDING PROTEIN APPA"/>
    <property type="match status" value="1"/>
</dbReference>
<dbReference type="PANTHER" id="PTHR30290">
    <property type="entry name" value="PERIPLASMIC BINDING COMPONENT OF ABC TRANSPORTER"/>
    <property type="match status" value="1"/>
</dbReference>
<dbReference type="InterPro" id="IPR039424">
    <property type="entry name" value="SBP_5"/>
</dbReference>
<evidence type="ECO:0000259" key="4">
    <source>
        <dbReference type="Pfam" id="PF00496"/>
    </source>
</evidence>
<gene>
    <name evidence="5" type="ORF">DFE_0665</name>
</gene>
<organism evidence="5 6">
    <name type="scientific">Desulfovibrio ferrophilus</name>
    <dbReference type="NCBI Taxonomy" id="241368"/>
    <lineage>
        <taxon>Bacteria</taxon>
        <taxon>Pseudomonadati</taxon>
        <taxon>Thermodesulfobacteriota</taxon>
        <taxon>Desulfovibrionia</taxon>
        <taxon>Desulfovibrionales</taxon>
        <taxon>Desulfovibrionaceae</taxon>
        <taxon>Desulfovibrio</taxon>
    </lineage>
</organism>
<dbReference type="InterPro" id="IPR000914">
    <property type="entry name" value="SBP_5_dom"/>
</dbReference>
<dbReference type="Pfam" id="PF00496">
    <property type="entry name" value="SBP_bac_5"/>
    <property type="match status" value="1"/>
</dbReference>
<dbReference type="AlphaFoldDB" id="A0A2Z6AVY5"/>
<dbReference type="EMBL" id="AP017378">
    <property type="protein sequence ID" value="BBD07391.1"/>
    <property type="molecule type" value="Genomic_DNA"/>
</dbReference>
<dbReference type="KEGG" id="dfl:DFE_0665"/>
<dbReference type="Gene3D" id="3.10.105.10">
    <property type="entry name" value="Dipeptide-binding Protein, Domain 3"/>
    <property type="match status" value="2"/>
</dbReference>
<protein>
    <submittedName>
        <fullName evidence="5">Peptide ABC transporter substrate-binding protein</fullName>
    </submittedName>
</protein>
<evidence type="ECO:0000256" key="2">
    <source>
        <dbReference type="ARBA" id="ARBA00022448"/>
    </source>
</evidence>
<dbReference type="SUPFAM" id="SSF53850">
    <property type="entry name" value="Periplasmic binding protein-like II"/>
    <property type="match status" value="2"/>
</dbReference>
<dbReference type="GO" id="GO:0015833">
    <property type="term" value="P:peptide transport"/>
    <property type="evidence" value="ECO:0007669"/>
    <property type="project" value="TreeGrafter"/>
</dbReference>
<proteinExistence type="inferred from homology"/>
<dbReference type="GO" id="GO:1904680">
    <property type="term" value="F:peptide transmembrane transporter activity"/>
    <property type="evidence" value="ECO:0007669"/>
    <property type="project" value="TreeGrafter"/>
</dbReference>
<accession>A0A2Z6AVY5</accession>
<feature type="domain" description="Solute-binding protein family 5" evidence="4">
    <location>
        <begin position="231"/>
        <end position="516"/>
    </location>
</feature>
<dbReference type="Proteomes" id="UP000269883">
    <property type="component" value="Chromosome"/>
</dbReference>
<reference evidence="5 6" key="1">
    <citation type="journal article" date="2018" name="Sci. Adv.">
        <title>Multi-heme cytochromes provide a pathway for survival in energy-limited environments.</title>
        <authorList>
            <person name="Deng X."/>
            <person name="Dohmae N."/>
            <person name="Nealson K.H."/>
            <person name="Hashimoto K."/>
            <person name="Okamoto A."/>
        </authorList>
    </citation>
    <scope>NUCLEOTIDE SEQUENCE [LARGE SCALE GENOMIC DNA]</scope>
    <source>
        <strain evidence="5 6">IS5</strain>
    </source>
</reference>
<evidence type="ECO:0000313" key="5">
    <source>
        <dbReference type="EMBL" id="BBD07391.1"/>
    </source>
</evidence>
<keyword evidence="3" id="KW-0732">Signal</keyword>
<keyword evidence="2" id="KW-0813">Transport</keyword>
<evidence type="ECO:0000256" key="3">
    <source>
        <dbReference type="ARBA" id="ARBA00022729"/>
    </source>
</evidence>
<sequence>MCPVRIRVASFFLLIISFFLLTPLQAGAERFSFVLDSPTERADEARMIARQLGEVGIDARVSVWERRDMLAAVLKGDRAAYLTDWGSAYFDPFDLAVPKLMTGGRGNFSGYSNGYVDALLEQGGGAPSKVVRQQSYQEAQRIIQDQTPWIFGYTLLRFDGVSNLVKGYRPSMDGRINLHDVELTNGEELVVGVGDTRFLSFDPAAFRSRNSETLIRNMFDGLVTRTPEGVVVPELAESWVRVGALEYIFTLSTGAVFHDGTPVTAHDVAFTFDRILNPYGVGGRPSPRKGLLGPLVRVTALDDYNVKFVLDRPFSVFLQALVHFQIVPKAYFKRVGDEFAAKHPIGSGPFRYVSGNFDSEVIMERFDRYYGGSPALEPVGPAKIRRVVFRLIPVADERIEMLLRGQVHITQEVPFNRLPEINQNDSVRAEPVEGTRSYQIELNNARPPFNDIRLRKAVTYAVDWQEILAKVYGGYGDRLATCFLESGFGYDELLRPISHDSRAAKLLLEAMGYDTTPVQ</sequence>